<dbReference type="AlphaFoldDB" id="A0A2D0NE06"/>
<accession>A0A2D0NE06</accession>
<dbReference type="Proteomes" id="UP000223913">
    <property type="component" value="Unassembled WGS sequence"/>
</dbReference>
<feature type="transmembrane region" description="Helical" evidence="1">
    <location>
        <begin position="21"/>
        <end position="44"/>
    </location>
</feature>
<dbReference type="InterPro" id="IPR045497">
    <property type="entry name" value="DUF6438"/>
</dbReference>
<gene>
    <name evidence="3" type="ORF">CRP01_10590</name>
</gene>
<evidence type="ECO:0000256" key="1">
    <source>
        <dbReference type="SAM" id="Phobius"/>
    </source>
</evidence>
<sequence length="271" mass="31377">MISTKLFKINQIPKRTRYNMRALHTITKTAGLSGMIFFFTFGMFSCKAILKDTDLNDLEKVVSMNMGPCYGNCPVYTITVYDNGIVAYEGERFTERRGVHIRDIGRSDLKALKQELVAANLFKFPNAFKSQIPDLPTVTIEYFEDGRSKVIRGKDGRPPQVLKIQELLEQIANEGEWKQQQAPATGVPEDFIAHELIVQLDREVVPEQWSRQYAQQDLRVVKRLSPNNSYWLVRYNTDAMHPNDMLRQMRQDPDVIKVEFNKSVQGRQRDR</sequence>
<feature type="domain" description="DUF6438" evidence="2">
    <location>
        <begin position="61"/>
        <end position="171"/>
    </location>
</feature>
<comment type="caution">
    <text evidence="3">The sequence shown here is derived from an EMBL/GenBank/DDBJ whole genome shotgun (WGS) entry which is preliminary data.</text>
</comment>
<reference evidence="3 4" key="1">
    <citation type="submission" date="2017-10" db="EMBL/GenBank/DDBJ databases">
        <title>The draft genome sequence of Lewinella nigricans NBRC 102662.</title>
        <authorList>
            <person name="Wang K."/>
        </authorList>
    </citation>
    <scope>NUCLEOTIDE SEQUENCE [LARGE SCALE GENOMIC DNA]</scope>
    <source>
        <strain evidence="3 4">NBRC 102662</strain>
    </source>
</reference>
<name>A0A2D0NE06_FLAN2</name>
<proteinExistence type="predicted"/>
<evidence type="ECO:0000259" key="2">
    <source>
        <dbReference type="Pfam" id="PF20033"/>
    </source>
</evidence>
<keyword evidence="1" id="KW-0812">Transmembrane</keyword>
<keyword evidence="1" id="KW-1133">Transmembrane helix</keyword>
<protein>
    <recommendedName>
        <fullName evidence="2">DUF6438 domain-containing protein</fullName>
    </recommendedName>
</protein>
<organism evidence="3 4">
    <name type="scientific">Flavilitoribacter nigricans (strain ATCC 23147 / DSM 23189 / NBRC 102662 / NCIMB 1420 / SS-2)</name>
    <name type="common">Lewinella nigricans</name>
    <dbReference type="NCBI Taxonomy" id="1122177"/>
    <lineage>
        <taxon>Bacteria</taxon>
        <taxon>Pseudomonadati</taxon>
        <taxon>Bacteroidota</taxon>
        <taxon>Saprospiria</taxon>
        <taxon>Saprospirales</taxon>
        <taxon>Lewinellaceae</taxon>
        <taxon>Flavilitoribacter</taxon>
    </lineage>
</organism>
<dbReference type="EMBL" id="PDUD01000017">
    <property type="protein sequence ID" value="PHN06732.1"/>
    <property type="molecule type" value="Genomic_DNA"/>
</dbReference>
<keyword evidence="1" id="KW-0472">Membrane</keyword>
<keyword evidence="4" id="KW-1185">Reference proteome</keyword>
<evidence type="ECO:0000313" key="3">
    <source>
        <dbReference type="EMBL" id="PHN06732.1"/>
    </source>
</evidence>
<dbReference type="Pfam" id="PF20033">
    <property type="entry name" value="DUF6438"/>
    <property type="match status" value="1"/>
</dbReference>
<evidence type="ECO:0000313" key="4">
    <source>
        <dbReference type="Proteomes" id="UP000223913"/>
    </source>
</evidence>